<dbReference type="GO" id="GO:0016787">
    <property type="term" value="F:hydrolase activity"/>
    <property type="evidence" value="ECO:0007669"/>
    <property type="project" value="UniProtKB-KW"/>
</dbReference>
<comment type="subcellular location">
    <subcellularLocation>
        <location evidence="3">Cell projection</location>
        <location evidence="3">Ruffle membrane</location>
    </subcellularLocation>
    <subcellularLocation>
        <location evidence="1">Cytoplasm</location>
    </subcellularLocation>
    <subcellularLocation>
        <location evidence="4">Mitochondrion inner membrane</location>
        <topology evidence="4">Peripheral membrane protein</topology>
    </subcellularLocation>
    <subcellularLocation>
        <location evidence="2">Mitochondrion intermembrane space</location>
    </subcellularLocation>
</comment>
<dbReference type="InterPro" id="IPR052365">
    <property type="entry name" value="THEM4/THEM5_acyl-CoA_thioest"/>
</dbReference>
<comment type="catalytic activity">
    <reaction evidence="23">
        <text>hexadecanoyl-CoA + H2O = hexadecanoate + CoA + H(+)</text>
        <dbReference type="Rhea" id="RHEA:16645"/>
        <dbReference type="ChEBI" id="CHEBI:7896"/>
        <dbReference type="ChEBI" id="CHEBI:15377"/>
        <dbReference type="ChEBI" id="CHEBI:15378"/>
        <dbReference type="ChEBI" id="CHEBI:57287"/>
        <dbReference type="ChEBI" id="CHEBI:57379"/>
        <dbReference type="EC" id="3.1.2.2"/>
    </reaction>
    <physiologicalReaction direction="left-to-right" evidence="23">
        <dbReference type="Rhea" id="RHEA:16646"/>
    </physiologicalReaction>
</comment>
<evidence type="ECO:0000256" key="23">
    <source>
        <dbReference type="ARBA" id="ARBA00047734"/>
    </source>
</evidence>
<evidence type="ECO:0000256" key="14">
    <source>
        <dbReference type="ARBA" id="ARBA00023136"/>
    </source>
</evidence>
<keyword evidence="9" id="KW-0378">Hydrolase</keyword>
<keyword evidence="14" id="KW-0472">Membrane</keyword>
<comment type="similarity">
    <text evidence="18">Belongs to the THEM4/THEM5 thioesterase family.</text>
</comment>
<comment type="catalytic activity">
    <reaction evidence="25">
        <text>dodecanoyl-CoA + H2O = dodecanoate + CoA + H(+)</text>
        <dbReference type="Rhea" id="RHEA:30135"/>
        <dbReference type="ChEBI" id="CHEBI:15377"/>
        <dbReference type="ChEBI" id="CHEBI:15378"/>
        <dbReference type="ChEBI" id="CHEBI:18262"/>
        <dbReference type="ChEBI" id="CHEBI:57287"/>
        <dbReference type="ChEBI" id="CHEBI:57375"/>
    </reaction>
    <physiologicalReaction direction="left-to-right" evidence="25">
        <dbReference type="Rhea" id="RHEA:30136"/>
    </physiologicalReaction>
</comment>
<dbReference type="Pfam" id="PF03061">
    <property type="entry name" value="4HBT"/>
    <property type="match status" value="1"/>
</dbReference>
<keyword evidence="5" id="KW-1003">Cell membrane</keyword>
<evidence type="ECO:0000256" key="25">
    <source>
        <dbReference type="ARBA" id="ARBA00048074"/>
    </source>
</evidence>
<dbReference type="GO" id="GO:0005743">
    <property type="term" value="C:mitochondrial inner membrane"/>
    <property type="evidence" value="ECO:0007669"/>
    <property type="project" value="UniProtKB-SubCell"/>
</dbReference>
<evidence type="ECO:0000256" key="8">
    <source>
        <dbReference type="ARBA" id="ARBA00022792"/>
    </source>
</evidence>
<evidence type="ECO:0000256" key="10">
    <source>
        <dbReference type="ARBA" id="ARBA00022832"/>
    </source>
</evidence>
<evidence type="ECO:0000256" key="9">
    <source>
        <dbReference type="ARBA" id="ARBA00022801"/>
    </source>
</evidence>
<evidence type="ECO:0000256" key="7">
    <source>
        <dbReference type="ARBA" id="ARBA00022703"/>
    </source>
</evidence>
<feature type="domain" description="Thioesterase" evidence="27">
    <location>
        <begin position="81"/>
        <end position="156"/>
    </location>
</feature>
<proteinExistence type="inferred from homology"/>
<evidence type="ECO:0000256" key="24">
    <source>
        <dbReference type="ARBA" id="ARBA00047969"/>
    </source>
</evidence>
<evidence type="ECO:0000313" key="28">
    <source>
        <dbReference type="EMBL" id="CAE0658812.1"/>
    </source>
</evidence>
<accession>A0A7S4DML9</accession>
<evidence type="ECO:0000256" key="19">
    <source>
        <dbReference type="ARBA" id="ARBA00038848"/>
    </source>
</evidence>
<dbReference type="EC" id="3.1.2.2" evidence="19"/>
<evidence type="ECO:0000256" key="4">
    <source>
        <dbReference type="ARBA" id="ARBA00004637"/>
    </source>
</evidence>
<gene>
    <name evidence="28" type="ORF">LGLO00237_LOCUS10384</name>
</gene>
<evidence type="ECO:0000256" key="15">
    <source>
        <dbReference type="ARBA" id="ARBA00023273"/>
    </source>
</evidence>
<evidence type="ECO:0000256" key="17">
    <source>
        <dbReference type="ARBA" id="ARBA00037002"/>
    </source>
</evidence>
<comment type="catalytic activity">
    <reaction evidence="26">
        <text>tetradecanoyl-CoA + H2O = tetradecanoate + CoA + H(+)</text>
        <dbReference type="Rhea" id="RHEA:40119"/>
        <dbReference type="ChEBI" id="CHEBI:15377"/>
        <dbReference type="ChEBI" id="CHEBI:15378"/>
        <dbReference type="ChEBI" id="CHEBI:30807"/>
        <dbReference type="ChEBI" id="CHEBI:57287"/>
        <dbReference type="ChEBI" id="CHEBI:57385"/>
    </reaction>
    <physiologicalReaction direction="left-to-right" evidence="26">
        <dbReference type="Rhea" id="RHEA:40120"/>
    </physiologicalReaction>
</comment>
<evidence type="ECO:0000256" key="5">
    <source>
        <dbReference type="ARBA" id="ARBA00022475"/>
    </source>
</evidence>
<keyword evidence="12" id="KW-0443">Lipid metabolism</keyword>
<evidence type="ECO:0000256" key="12">
    <source>
        <dbReference type="ARBA" id="ARBA00023098"/>
    </source>
</evidence>
<comment type="catalytic activity">
    <reaction evidence="17">
        <text>(9Z)-octadecenoyl-CoA + H2O = (9Z)-octadecenoate + CoA + H(+)</text>
        <dbReference type="Rhea" id="RHEA:40139"/>
        <dbReference type="ChEBI" id="CHEBI:15377"/>
        <dbReference type="ChEBI" id="CHEBI:15378"/>
        <dbReference type="ChEBI" id="CHEBI:30823"/>
        <dbReference type="ChEBI" id="CHEBI:57287"/>
        <dbReference type="ChEBI" id="CHEBI:57387"/>
    </reaction>
    <physiologicalReaction direction="left-to-right" evidence="17">
        <dbReference type="Rhea" id="RHEA:40140"/>
    </physiologicalReaction>
</comment>
<evidence type="ECO:0000256" key="20">
    <source>
        <dbReference type="ARBA" id="ARBA00040123"/>
    </source>
</evidence>
<evidence type="ECO:0000256" key="22">
    <source>
        <dbReference type="ARBA" id="ARBA00047588"/>
    </source>
</evidence>
<dbReference type="GO" id="GO:0005758">
    <property type="term" value="C:mitochondrial intermembrane space"/>
    <property type="evidence" value="ECO:0007669"/>
    <property type="project" value="UniProtKB-SubCell"/>
</dbReference>
<evidence type="ECO:0000256" key="3">
    <source>
        <dbReference type="ARBA" id="ARBA00004632"/>
    </source>
</evidence>
<comment type="catalytic activity">
    <reaction evidence="22">
        <text>octanoyl-CoA + H2O = octanoate + CoA + H(+)</text>
        <dbReference type="Rhea" id="RHEA:30143"/>
        <dbReference type="ChEBI" id="CHEBI:15377"/>
        <dbReference type="ChEBI" id="CHEBI:15378"/>
        <dbReference type="ChEBI" id="CHEBI:25646"/>
        <dbReference type="ChEBI" id="CHEBI:57287"/>
        <dbReference type="ChEBI" id="CHEBI:57386"/>
    </reaction>
    <physiologicalReaction direction="left-to-right" evidence="22">
        <dbReference type="Rhea" id="RHEA:30144"/>
    </physiologicalReaction>
</comment>
<organism evidence="28">
    <name type="scientific">Lotharella globosa</name>
    <dbReference type="NCBI Taxonomy" id="91324"/>
    <lineage>
        <taxon>Eukaryota</taxon>
        <taxon>Sar</taxon>
        <taxon>Rhizaria</taxon>
        <taxon>Cercozoa</taxon>
        <taxon>Chlorarachniophyceae</taxon>
        <taxon>Lotharella</taxon>
    </lineage>
</organism>
<reference evidence="28" key="1">
    <citation type="submission" date="2021-01" db="EMBL/GenBank/DDBJ databases">
        <authorList>
            <person name="Corre E."/>
            <person name="Pelletier E."/>
            <person name="Niang G."/>
            <person name="Scheremetjew M."/>
            <person name="Finn R."/>
            <person name="Kale V."/>
            <person name="Holt S."/>
            <person name="Cochrane G."/>
            <person name="Meng A."/>
            <person name="Brown T."/>
            <person name="Cohen L."/>
        </authorList>
    </citation>
    <scope>NUCLEOTIDE SEQUENCE</scope>
    <source>
        <strain evidence="28">CCCM811</strain>
    </source>
</reference>
<dbReference type="GO" id="GO:0032587">
    <property type="term" value="C:ruffle membrane"/>
    <property type="evidence" value="ECO:0007669"/>
    <property type="project" value="UniProtKB-SubCell"/>
</dbReference>
<keyword evidence="7" id="KW-0053">Apoptosis</keyword>
<dbReference type="EMBL" id="HBIV01014167">
    <property type="protein sequence ID" value="CAE0658812.1"/>
    <property type="molecule type" value="Transcribed_RNA"/>
</dbReference>
<keyword evidence="6" id="KW-0963">Cytoplasm</keyword>
<evidence type="ECO:0000256" key="11">
    <source>
        <dbReference type="ARBA" id="ARBA00022946"/>
    </source>
</evidence>
<dbReference type="InterPro" id="IPR006683">
    <property type="entry name" value="Thioestr_dom"/>
</dbReference>
<keyword evidence="15" id="KW-0966">Cell projection</keyword>
<evidence type="ECO:0000256" key="2">
    <source>
        <dbReference type="ARBA" id="ARBA00004569"/>
    </source>
</evidence>
<keyword evidence="8" id="KW-0999">Mitochondrion inner membrane</keyword>
<dbReference type="AlphaFoldDB" id="A0A7S4DML9"/>
<evidence type="ECO:0000256" key="6">
    <source>
        <dbReference type="ARBA" id="ARBA00022490"/>
    </source>
</evidence>
<evidence type="ECO:0000256" key="21">
    <source>
        <dbReference type="ARBA" id="ARBA00043210"/>
    </source>
</evidence>
<protein>
    <recommendedName>
        <fullName evidence="20">Acyl-coenzyme A thioesterase THEM4</fullName>
        <ecNumber evidence="19">3.1.2.2</ecNumber>
    </recommendedName>
    <alternativeName>
        <fullName evidence="21">Thioesterase superfamily member 4</fullName>
    </alternativeName>
</protein>
<keyword evidence="11" id="KW-0809">Transit peptide</keyword>
<evidence type="ECO:0000256" key="18">
    <source>
        <dbReference type="ARBA" id="ARBA00038456"/>
    </source>
</evidence>
<name>A0A7S4DML9_9EUKA</name>
<dbReference type="InterPro" id="IPR029069">
    <property type="entry name" value="HotDog_dom_sf"/>
</dbReference>
<dbReference type="CDD" id="cd03443">
    <property type="entry name" value="PaaI_thioesterase"/>
    <property type="match status" value="1"/>
</dbReference>
<dbReference type="PANTHER" id="PTHR12418:SF19">
    <property type="entry name" value="ACYL-COENZYME A THIOESTERASE THEM4"/>
    <property type="match status" value="1"/>
</dbReference>
<evidence type="ECO:0000256" key="16">
    <source>
        <dbReference type="ARBA" id="ARBA00035852"/>
    </source>
</evidence>
<dbReference type="SUPFAM" id="SSF54637">
    <property type="entry name" value="Thioesterase/thiol ester dehydrase-isomerase"/>
    <property type="match status" value="1"/>
</dbReference>
<sequence length="182" mass="20226">MPVVPPAGLDLPKGDKPYDWEEVENRPWASASNRSSTGCVGEDFVKYHDLVPMVFLWSPSRKLLTGTAKFGPLVEGPKLRAHGASIAMVFDEILAYPVWREIDEKYGMGVTAKLSVSYKAALPLKSTAKFECRVVKKEGRKWFVTAEITDMKGETVYATGEALFISVPLPDMGRKHFLCSKL</sequence>
<keyword evidence="10" id="KW-0276">Fatty acid metabolism</keyword>
<comment type="catalytic activity">
    <reaction evidence="16">
        <text>(5Z,8Z,11Z,14Z)-eicosatetraenoyl-CoA + H2O = (5Z,8Z,11Z,14Z)-eicosatetraenoate + CoA + H(+)</text>
        <dbReference type="Rhea" id="RHEA:40151"/>
        <dbReference type="ChEBI" id="CHEBI:15377"/>
        <dbReference type="ChEBI" id="CHEBI:15378"/>
        <dbReference type="ChEBI" id="CHEBI:32395"/>
        <dbReference type="ChEBI" id="CHEBI:57287"/>
        <dbReference type="ChEBI" id="CHEBI:57368"/>
    </reaction>
    <physiologicalReaction direction="left-to-right" evidence="16">
        <dbReference type="Rhea" id="RHEA:40152"/>
    </physiologicalReaction>
</comment>
<comment type="catalytic activity">
    <reaction evidence="24">
        <text>decanoyl-CoA + H2O = decanoate + CoA + H(+)</text>
        <dbReference type="Rhea" id="RHEA:40059"/>
        <dbReference type="ChEBI" id="CHEBI:15377"/>
        <dbReference type="ChEBI" id="CHEBI:15378"/>
        <dbReference type="ChEBI" id="CHEBI:27689"/>
        <dbReference type="ChEBI" id="CHEBI:57287"/>
        <dbReference type="ChEBI" id="CHEBI:61430"/>
    </reaction>
    <physiologicalReaction direction="left-to-right" evidence="24">
        <dbReference type="Rhea" id="RHEA:40060"/>
    </physiologicalReaction>
</comment>
<evidence type="ECO:0000256" key="26">
    <source>
        <dbReference type="ARBA" id="ARBA00048180"/>
    </source>
</evidence>
<evidence type="ECO:0000256" key="13">
    <source>
        <dbReference type="ARBA" id="ARBA00023128"/>
    </source>
</evidence>
<evidence type="ECO:0000259" key="27">
    <source>
        <dbReference type="Pfam" id="PF03061"/>
    </source>
</evidence>
<evidence type="ECO:0000256" key="1">
    <source>
        <dbReference type="ARBA" id="ARBA00004496"/>
    </source>
</evidence>
<keyword evidence="13" id="KW-0496">Mitochondrion</keyword>
<dbReference type="GO" id="GO:0006631">
    <property type="term" value="P:fatty acid metabolic process"/>
    <property type="evidence" value="ECO:0007669"/>
    <property type="project" value="UniProtKB-KW"/>
</dbReference>
<dbReference type="PANTHER" id="PTHR12418">
    <property type="entry name" value="ACYL-COENZYME A THIOESTERASE THEM4"/>
    <property type="match status" value="1"/>
</dbReference>
<dbReference type="Gene3D" id="3.10.129.10">
    <property type="entry name" value="Hotdog Thioesterase"/>
    <property type="match status" value="1"/>
</dbReference>